<dbReference type="SUPFAM" id="SSF53697">
    <property type="entry name" value="SIS domain"/>
    <property type="match status" value="1"/>
</dbReference>
<dbReference type="PANTHER" id="PTHR30514">
    <property type="entry name" value="GLUCOKINASE"/>
    <property type="match status" value="1"/>
</dbReference>
<dbReference type="InterPro" id="IPR009057">
    <property type="entry name" value="Homeodomain-like_sf"/>
</dbReference>
<dbReference type="Pfam" id="PF01418">
    <property type="entry name" value="HTH_6"/>
    <property type="match status" value="1"/>
</dbReference>
<dbReference type="RefSeq" id="WP_158192420.1">
    <property type="nucleotide sequence ID" value="NZ_CP046908.1"/>
</dbReference>
<dbReference type="InterPro" id="IPR000281">
    <property type="entry name" value="HTH_RpiR"/>
</dbReference>
<feature type="domain" description="SIS" evidence="5">
    <location>
        <begin position="146"/>
        <end position="285"/>
    </location>
</feature>
<dbReference type="Gene3D" id="3.40.50.10490">
    <property type="entry name" value="Glucose-6-phosphate isomerase like protein, domain 1"/>
    <property type="match status" value="1"/>
</dbReference>
<dbReference type="EMBL" id="CP046908">
    <property type="protein sequence ID" value="QGZ33401.1"/>
    <property type="molecule type" value="Genomic_DNA"/>
</dbReference>
<dbReference type="OrthoDB" id="9814005at2"/>
<proteinExistence type="predicted"/>
<dbReference type="InterPro" id="IPR001347">
    <property type="entry name" value="SIS_dom"/>
</dbReference>
<keyword evidence="2" id="KW-0238">DNA-binding</keyword>
<protein>
    <submittedName>
        <fullName evidence="6">SIS domain-containing protein</fullName>
    </submittedName>
</protein>
<accession>A0A857C3H6</accession>
<keyword evidence="1" id="KW-0805">Transcription regulation</keyword>
<evidence type="ECO:0000256" key="3">
    <source>
        <dbReference type="ARBA" id="ARBA00023163"/>
    </source>
</evidence>
<evidence type="ECO:0000313" key="7">
    <source>
        <dbReference type="Proteomes" id="UP000435648"/>
    </source>
</evidence>
<dbReference type="PROSITE" id="PS51464">
    <property type="entry name" value="SIS"/>
    <property type="match status" value="1"/>
</dbReference>
<dbReference type="PROSITE" id="PS51071">
    <property type="entry name" value="HTH_RPIR"/>
    <property type="match status" value="1"/>
</dbReference>
<evidence type="ECO:0000256" key="1">
    <source>
        <dbReference type="ARBA" id="ARBA00023015"/>
    </source>
</evidence>
<dbReference type="PANTHER" id="PTHR30514:SF20">
    <property type="entry name" value="TRANSCRIPTIONAL REGULATOR"/>
    <property type="match status" value="1"/>
</dbReference>
<dbReference type="CDD" id="cd05013">
    <property type="entry name" value="SIS_RpiR"/>
    <property type="match status" value="1"/>
</dbReference>
<dbReference type="AlphaFoldDB" id="A0A857C3H6"/>
<dbReference type="GO" id="GO:1901135">
    <property type="term" value="P:carbohydrate derivative metabolic process"/>
    <property type="evidence" value="ECO:0007669"/>
    <property type="project" value="InterPro"/>
</dbReference>
<dbReference type="SUPFAM" id="SSF46689">
    <property type="entry name" value="Homeodomain-like"/>
    <property type="match status" value="1"/>
</dbReference>
<sequence length="289" mass="30761">MSDKDVGTAEGAVPPRDYDGLRALLIEKKPAMPKRLAQVAAFAVDRPDDVTFGTVAVIAEQAGVQPSTLVRFAQSLGYQGFSELQDVFRARLRERWPDYDERLEVLRRRSGDSNGAHALFGDFVDTAVASLLRMRNSLAPEVMEEAARAMARARVIYLVAQRRAFPVSAYMAYALSKLGMAAVLVDNLASLGPEQASAAGPQDLLVAVSFTPYASLTVDVANAAAARGVPVLALTDSPFSPLIQSARVVVEVAEADLGAFRSLSGTLCLAMALCVAAAEMRRDGVGEAS</sequence>
<dbReference type="InterPro" id="IPR046348">
    <property type="entry name" value="SIS_dom_sf"/>
</dbReference>
<gene>
    <name evidence="6" type="ORF">GH266_02125</name>
</gene>
<organism evidence="6 7">
    <name type="scientific">Stappia indica</name>
    <dbReference type="NCBI Taxonomy" id="538381"/>
    <lineage>
        <taxon>Bacteria</taxon>
        <taxon>Pseudomonadati</taxon>
        <taxon>Pseudomonadota</taxon>
        <taxon>Alphaproteobacteria</taxon>
        <taxon>Hyphomicrobiales</taxon>
        <taxon>Stappiaceae</taxon>
        <taxon>Stappia</taxon>
    </lineage>
</organism>
<dbReference type="Pfam" id="PF01380">
    <property type="entry name" value="SIS"/>
    <property type="match status" value="1"/>
</dbReference>
<keyword evidence="3" id="KW-0804">Transcription</keyword>
<dbReference type="GO" id="GO:0097367">
    <property type="term" value="F:carbohydrate derivative binding"/>
    <property type="evidence" value="ECO:0007669"/>
    <property type="project" value="InterPro"/>
</dbReference>
<dbReference type="Proteomes" id="UP000435648">
    <property type="component" value="Chromosome"/>
</dbReference>
<dbReference type="GO" id="GO:0003700">
    <property type="term" value="F:DNA-binding transcription factor activity"/>
    <property type="evidence" value="ECO:0007669"/>
    <property type="project" value="InterPro"/>
</dbReference>
<feature type="domain" description="HTH rpiR-type" evidence="4">
    <location>
        <begin position="19"/>
        <end position="95"/>
    </location>
</feature>
<evidence type="ECO:0000259" key="4">
    <source>
        <dbReference type="PROSITE" id="PS51071"/>
    </source>
</evidence>
<reference evidence="6 7" key="1">
    <citation type="submission" date="2019-12" db="EMBL/GenBank/DDBJ databases">
        <title>The genome of Stappia indica PHM037.</title>
        <authorList>
            <person name="Kacar D."/>
            <person name="Galan B."/>
            <person name="Canedo L."/>
            <person name="Rodriguez P."/>
            <person name="de la Calle F."/>
            <person name="Garcia J.L."/>
        </authorList>
    </citation>
    <scope>NUCLEOTIDE SEQUENCE [LARGE SCALE GENOMIC DNA]</scope>
    <source>
        <strain evidence="6 7">PHM037</strain>
    </source>
</reference>
<dbReference type="KEGG" id="siw:GH266_02125"/>
<evidence type="ECO:0000256" key="2">
    <source>
        <dbReference type="ARBA" id="ARBA00023125"/>
    </source>
</evidence>
<dbReference type="InterPro" id="IPR035472">
    <property type="entry name" value="RpiR-like_SIS"/>
</dbReference>
<evidence type="ECO:0000313" key="6">
    <source>
        <dbReference type="EMBL" id="QGZ33401.1"/>
    </source>
</evidence>
<evidence type="ECO:0000259" key="5">
    <source>
        <dbReference type="PROSITE" id="PS51464"/>
    </source>
</evidence>
<name>A0A857C3H6_9HYPH</name>
<dbReference type="InterPro" id="IPR047640">
    <property type="entry name" value="RpiR-like"/>
</dbReference>
<dbReference type="GO" id="GO:0003677">
    <property type="term" value="F:DNA binding"/>
    <property type="evidence" value="ECO:0007669"/>
    <property type="project" value="UniProtKB-KW"/>
</dbReference>
<dbReference type="Gene3D" id="1.10.10.10">
    <property type="entry name" value="Winged helix-like DNA-binding domain superfamily/Winged helix DNA-binding domain"/>
    <property type="match status" value="1"/>
</dbReference>
<dbReference type="InterPro" id="IPR036388">
    <property type="entry name" value="WH-like_DNA-bd_sf"/>
</dbReference>